<comment type="caution">
    <text evidence="2">The sequence shown here is derived from an EMBL/GenBank/DDBJ whole genome shotgun (WGS) entry which is preliminary data.</text>
</comment>
<organism evidence="2 3">
    <name type="scientific">Sesamum angolense</name>
    <dbReference type="NCBI Taxonomy" id="2727404"/>
    <lineage>
        <taxon>Eukaryota</taxon>
        <taxon>Viridiplantae</taxon>
        <taxon>Streptophyta</taxon>
        <taxon>Embryophyta</taxon>
        <taxon>Tracheophyta</taxon>
        <taxon>Spermatophyta</taxon>
        <taxon>Magnoliopsida</taxon>
        <taxon>eudicotyledons</taxon>
        <taxon>Gunneridae</taxon>
        <taxon>Pentapetalae</taxon>
        <taxon>asterids</taxon>
        <taxon>lamiids</taxon>
        <taxon>Lamiales</taxon>
        <taxon>Pedaliaceae</taxon>
        <taxon>Sesamum</taxon>
    </lineage>
</organism>
<evidence type="ECO:0000313" key="3">
    <source>
        <dbReference type="Proteomes" id="UP001289374"/>
    </source>
</evidence>
<dbReference type="EMBL" id="JACGWL010000003">
    <property type="protein sequence ID" value="KAK4406715.1"/>
    <property type="molecule type" value="Genomic_DNA"/>
</dbReference>
<accession>A0AAE2C2V9</accession>
<dbReference type="AlphaFoldDB" id="A0AAE2C2V9"/>
<name>A0AAE2C2V9_9LAMI</name>
<sequence>MNSPSWPPLSSNSPSLTEVEKGVSRDWVDKVLMNKQNSLSVDTDLGKWEEEGRKSSEIFYQKRTHNTSKVYPEKSPSKIPERRRHSLDNGLARTKYQQVAIDYSDDHEIATSDSSEPDNQGQLSMSKSSSLPSVIGSKLRKPSPKSTRSPEVRFIYSCSSFYPHNHIHASLLGEFKKGQEPNSCANSESVKWGSVFFAKDRETTNFCCRKAKTSRWEVRTALVSDFWLKYIDKPDYILLCIWPF</sequence>
<keyword evidence="3" id="KW-1185">Reference proteome</keyword>
<feature type="region of interest" description="Disordered" evidence="1">
    <location>
        <begin position="109"/>
        <end position="149"/>
    </location>
</feature>
<feature type="region of interest" description="Disordered" evidence="1">
    <location>
        <begin position="39"/>
        <end position="91"/>
    </location>
</feature>
<feature type="compositionally biased region" description="Polar residues" evidence="1">
    <location>
        <begin position="111"/>
        <end position="123"/>
    </location>
</feature>
<feature type="compositionally biased region" description="Low complexity" evidence="1">
    <location>
        <begin position="1"/>
        <end position="16"/>
    </location>
</feature>
<feature type="region of interest" description="Disordered" evidence="1">
    <location>
        <begin position="1"/>
        <end position="22"/>
    </location>
</feature>
<protein>
    <submittedName>
        <fullName evidence="2">Uncharacterized protein</fullName>
    </submittedName>
</protein>
<evidence type="ECO:0000256" key="1">
    <source>
        <dbReference type="SAM" id="MobiDB-lite"/>
    </source>
</evidence>
<dbReference type="Proteomes" id="UP001289374">
    <property type="component" value="Unassembled WGS sequence"/>
</dbReference>
<reference evidence="2" key="1">
    <citation type="submission" date="2020-06" db="EMBL/GenBank/DDBJ databases">
        <authorList>
            <person name="Li T."/>
            <person name="Hu X."/>
            <person name="Zhang T."/>
            <person name="Song X."/>
            <person name="Zhang H."/>
            <person name="Dai N."/>
            <person name="Sheng W."/>
            <person name="Hou X."/>
            <person name="Wei L."/>
        </authorList>
    </citation>
    <scope>NUCLEOTIDE SEQUENCE</scope>
    <source>
        <strain evidence="2">K16</strain>
        <tissue evidence="2">Leaf</tissue>
    </source>
</reference>
<gene>
    <name evidence="2" type="ORF">Sango_0678000</name>
</gene>
<feature type="compositionally biased region" description="Low complexity" evidence="1">
    <location>
        <begin position="124"/>
        <end position="133"/>
    </location>
</feature>
<reference evidence="2" key="2">
    <citation type="journal article" date="2024" name="Plant">
        <title>Genomic evolution and insights into agronomic trait innovations of Sesamum species.</title>
        <authorList>
            <person name="Miao H."/>
            <person name="Wang L."/>
            <person name="Qu L."/>
            <person name="Liu H."/>
            <person name="Sun Y."/>
            <person name="Le M."/>
            <person name="Wang Q."/>
            <person name="Wei S."/>
            <person name="Zheng Y."/>
            <person name="Lin W."/>
            <person name="Duan Y."/>
            <person name="Cao H."/>
            <person name="Xiong S."/>
            <person name="Wang X."/>
            <person name="Wei L."/>
            <person name="Li C."/>
            <person name="Ma Q."/>
            <person name="Ju M."/>
            <person name="Zhao R."/>
            <person name="Li G."/>
            <person name="Mu C."/>
            <person name="Tian Q."/>
            <person name="Mei H."/>
            <person name="Zhang T."/>
            <person name="Gao T."/>
            <person name="Zhang H."/>
        </authorList>
    </citation>
    <scope>NUCLEOTIDE SEQUENCE</scope>
    <source>
        <strain evidence="2">K16</strain>
    </source>
</reference>
<evidence type="ECO:0000313" key="2">
    <source>
        <dbReference type="EMBL" id="KAK4406715.1"/>
    </source>
</evidence>
<proteinExistence type="predicted"/>
<feature type="compositionally biased region" description="Basic and acidic residues" evidence="1">
    <location>
        <begin position="44"/>
        <end position="56"/>
    </location>
</feature>
<feature type="compositionally biased region" description="Basic and acidic residues" evidence="1">
    <location>
        <begin position="71"/>
        <end position="80"/>
    </location>
</feature>